<reference evidence="2 3" key="1">
    <citation type="journal article" date="2018" name="Nat. Ecol. Evol.">
        <title>Pezizomycetes genomes reveal the molecular basis of ectomycorrhizal truffle lifestyle.</title>
        <authorList>
            <person name="Murat C."/>
            <person name="Payen T."/>
            <person name="Noel B."/>
            <person name="Kuo A."/>
            <person name="Morin E."/>
            <person name="Chen J."/>
            <person name="Kohler A."/>
            <person name="Krizsan K."/>
            <person name="Balestrini R."/>
            <person name="Da Silva C."/>
            <person name="Montanini B."/>
            <person name="Hainaut M."/>
            <person name="Levati E."/>
            <person name="Barry K.W."/>
            <person name="Belfiori B."/>
            <person name="Cichocki N."/>
            <person name="Clum A."/>
            <person name="Dockter R.B."/>
            <person name="Fauchery L."/>
            <person name="Guy J."/>
            <person name="Iotti M."/>
            <person name="Le Tacon F."/>
            <person name="Lindquist E.A."/>
            <person name="Lipzen A."/>
            <person name="Malagnac F."/>
            <person name="Mello A."/>
            <person name="Molinier V."/>
            <person name="Miyauchi S."/>
            <person name="Poulain J."/>
            <person name="Riccioni C."/>
            <person name="Rubini A."/>
            <person name="Sitrit Y."/>
            <person name="Splivallo R."/>
            <person name="Traeger S."/>
            <person name="Wang M."/>
            <person name="Zifcakova L."/>
            <person name="Wipf D."/>
            <person name="Zambonelli A."/>
            <person name="Paolocci F."/>
            <person name="Nowrousian M."/>
            <person name="Ottonello S."/>
            <person name="Baldrian P."/>
            <person name="Spatafora J.W."/>
            <person name="Henrissat B."/>
            <person name="Nagy L.G."/>
            <person name="Aury J.M."/>
            <person name="Wincker P."/>
            <person name="Grigoriev I.V."/>
            <person name="Bonfante P."/>
            <person name="Martin F.M."/>
        </authorList>
    </citation>
    <scope>NUCLEOTIDE SEQUENCE [LARGE SCALE GENOMIC DNA]</scope>
    <source>
        <strain evidence="2 3">RN42</strain>
    </source>
</reference>
<accession>A0A3N4HS33</accession>
<keyword evidence="3" id="KW-1185">Reference proteome</keyword>
<gene>
    <name evidence="2" type="ORF">BJ508DRAFT_311027</name>
</gene>
<dbReference type="Proteomes" id="UP000275078">
    <property type="component" value="Unassembled WGS sequence"/>
</dbReference>
<feature type="compositionally biased region" description="Basic residues" evidence="1">
    <location>
        <begin position="1"/>
        <end position="14"/>
    </location>
</feature>
<evidence type="ECO:0000256" key="1">
    <source>
        <dbReference type="SAM" id="MobiDB-lite"/>
    </source>
</evidence>
<feature type="compositionally biased region" description="Pro residues" evidence="1">
    <location>
        <begin position="55"/>
        <end position="66"/>
    </location>
</feature>
<evidence type="ECO:0000313" key="2">
    <source>
        <dbReference type="EMBL" id="RPA76519.1"/>
    </source>
</evidence>
<dbReference type="EMBL" id="ML119743">
    <property type="protein sequence ID" value="RPA76519.1"/>
    <property type="molecule type" value="Genomic_DNA"/>
</dbReference>
<organism evidence="2 3">
    <name type="scientific">Ascobolus immersus RN42</name>
    <dbReference type="NCBI Taxonomy" id="1160509"/>
    <lineage>
        <taxon>Eukaryota</taxon>
        <taxon>Fungi</taxon>
        <taxon>Dikarya</taxon>
        <taxon>Ascomycota</taxon>
        <taxon>Pezizomycotina</taxon>
        <taxon>Pezizomycetes</taxon>
        <taxon>Pezizales</taxon>
        <taxon>Ascobolaceae</taxon>
        <taxon>Ascobolus</taxon>
    </lineage>
</organism>
<evidence type="ECO:0000313" key="3">
    <source>
        <dbReference type="Proteomes" id="UP000275078"/>
    </source>
</evidence>
<proteinExistence type="predicted"/>
<feature type="compositionally biased region" description="Polar residues" evidence="1">
    <location>
        <begin position="16"/>
        <end position="41"/>
    </location>
</feature>
<protein>
    <submittedName>
        <fullName evidence="2">Uncharacterized protein</fullName>
    </submittedName>
</protein>
<sequence length="243" mass="27854">MSRKKKAGKKRLVRARQSSTVASRESSGCEQSSNNYRNAITQVDPRYTSELHLAPPAPPAPPPAPPRSYGSFLRRETSYDEHPWTVAYRAQPPKTTPSLSLEARLQRIRSRRQALLGRLATMNERRRIQYEEMAPEFIENGLDPPEYKVITFPFFEPVQPNLIAILEEEIDLYEYIFDRWRKDHIMAVAMDESAPGNDPASGRQRILNSYDLLTANGFNEGKRPETEEEIREYGRMIFAPGGN</sequence>
<name>A0A3N4HS33_ASCIM</name>
<dbReference type="AlphaFoldDB" id="A0A3N4HS33"/>
<feature type="region of interest" description="Disordered" evidence="1">
    <location>
        <begin position="1"/>
        <end position="71"/>
    </location>
</feature>